<evidence type="ECO:0000313" key="2">
    <source>
        <dbReference type="Proteomes" id="UP000216451"/>
    </source>
</evidence>
<proteinExistence type="predicted"/>
<keyword evidence="2" id="KW-1185">Reference proteome</keyword>
<dbReference type="AlphaFoldDB" id="A0A261GBM4"/>
<name>A0A261GBM4_9BIFI</name>
<accession>A0A261GBM4</accession>
<evidence type="ECO:0000313" key="1">
    <source>
        <dbReference type="EMBL" id="OZG68822.1"/>
    </source>
</evidence>
<dbReference type="EMBL" id="MWXA01000001">
    <property type="protein sequence ID" value="OZG68822.1"/>
    <property type="molecule type" value="Genomic_DNA"/>
</dbReference>
<comment type="caution">
    <text evidence="1">The sequence shown here is derived from an EMBL/GenBank/DDBJ whole genome shotgun (WGS) entry which is preliminary data.</text>
</comment>
<dbReference type="Proteomes" id="UP000216451">
    <property type="component" value="Unassembled WGS sequence"/>
</dbReference>
<protein>
    <recommendedName>
        <fullName evidence="3">Single-stranded DNA-binding protein</fullName>
    </recommendedName>
</protein>
<sequence>MSEEEEDVLPAGARVWITGTLLKEPKHLSFSDGNEVTYLLVTCDIGGNRLVSVPCSARGTVSRYCQAKQYTRGDLLWIRGLVREKKENSGQITAVVNIEAMTGETSETWQESEA</sequence>
<dbReference type="GeneID" id="98294813"/>
<evidence type="ECO:0008006" key="3">
    <source>
        <dbReference type="Google" id="ProtNLM"/>
    </source>
</evidence>
<dbReference type="RefSeq" id="WP_094692140.1">
    <property type="nucleotide sequence ID" value="NZ_JBDNSV010000013.1"/>
</dbReference>
<organism evidence="1 2">
    <name type="scientific">Bifidobacterium aquikefiri</name>
    <dbReference type="NCBI Taxonomy" id="1653207"/>
    <lineage>
        <taxon>Bacteria</taxon>
        <taxon>Bacillati</taxon>
        <taxon>Actinomycetota</taxon>
        <taxon>Actinomycetes</taxon>
        <taxon>Bifidobacteriales</taxon>
        <taxon>Bifidobacteriaceae</taxon>
        <taxon>Bifidobacterium</taxon>
    </lineage>
</organism>
<gene>
    <name evidence="1" type="ORF">BAQU_0123</name>
</gene>
<reference evidence="1 2" key="1">
    <citation type="journal article" date="2017" name="BMC Genomics">
        <title>Comparative genomic and phylogenomic analyses of the Bifidobacteriaceae family.</title>
        <authorList>
            <person name="Lugli G.A."/>
            <person name="Milani C."/>
            <person name="Turroni F."/>
            <person name="Duranti S."/>
            <person name="Mancabelli L."/>
            <person name="Mangifesta M."/>
            <person name="Ferrario C."/>
            <person name="Modesto M."/>
            <person name="Mattarelli P."/>
            <person name="Jiri K."/>
            <person name="van Sinderen D."/>
            <person name="Ventura M."/>
        </authorList>
    </citation>
    <scope>NUCLEOTIDE SEQUENCE [LARGE SCALE GENOMIC DNA]</scope>
    <source>
        <strain evidence="1 2">LMG 28769</strain>
    </source>
</reference>